<keyword evidence="5" id="KW-0175">Coiled coil</keyword>
<organism evidence="7 8">
    <name type="scientific">Hydnum rufescens UP504</name>
    <dbReference type="NCBI Taxonomy" id="1448309"/>
    <lineage>
        <taxon>Eukaryota</taxon>
        <taxon>Fungi</taxon>
        <taxon>Dikarya</taxon>
        <taxon>Basidiomycota</taxon>
        <taxon>Agaricomycotina</taxon>
        <taxon>Agaricomycetes</taxon>
        <taxon>Cantharellales</taxon>
        <taxon>Hydnaceae</taxon>
        <taxon>Hydnum</taxon>
    </lineage>
</organism>
<evidence type="ECO:0000256" key="3">
    <source>
        <dbReference type="ARBA" id="ARBA00022833"/>
    </source>
</evidence>
<evidence type="ECO:0000256" key="4">
    <source>
        <dbReference type="PROSITE-ProRule" id="PRU01343"/>
    </source>
</evidence>
<reference evidence="7" key="1">
    <citation type="journal article" date="2020" name="Nat. Commun.">
        <title>Large-scale genome sequencing of mycorrhizal fungi provides insights into the early evolution of symbiotic traits.</title>
        <authorList>
            <person name="Miyauchi S."/>
            <person name="Kiss E."/>
            <person name="Kuo A."/>
            <person name="Drula E."/>
            <person name="Kohler A."/>
            <person name="Sanchez-Garcia M."/>
            <person name="Morin E."/>
            <person name="Andreopoulos B."/>
            <person name="Barry K.W."/>
            <person name="Bonito G."/>
            <person name="Buee M."/>
            <person name="Carver A."/>
            <person name="Chen C."/>
            <person name="Cichocki N."/>
            <person name="Clum A."/>
            <person name="Culley D."/>
            <person name="Crous P.W."/>
            <person name="Fauchery L."/>
            <person name="Girlanda M."/>
            <person name="Hayes R.D."/>
            <person name="Keri Z."/>
            <person name="LaButti K."/>
            <person name="Lipzen A."/>
            <person name="Lombard V."/>
            <person name="Magnuson J."/>
            <person name="Maillard F."/>
            <person name="Murat C."/>
            <person name="Nolan M."/>
            <person name="Ohm R.A."/>
            <person name="Pangilinan J."/>
            <person name="Pereira M.F."/>
            <person name="Perotto S."/>
            <person name="Peter M."/>
            <person name="Pfister S."/>
            <person name="Riley R."/>
            <person name="Sitrit Y."/>
            <person name="Stielow J.B."/>
            <person name="Szollosi G."/>
            <person name="Zifcakova L."/>
            <person name="Stursova M."/>
            <person name="Spatafora J.W."/>
            <person name="Tedersoo L."/>
            <person name="Vaario L.M."/>
            <person name="Yamada A."/>
            <person name="Yan M."/>
            <person name="Wang P."/>
            <person name="Xu J."/>
            <person name="Bruns T."/>
            <person name="Baldrian P."/>
            <person name="Vilgalys R."/>
            <person name="Dunand C."/>
            <person name="Henrissat B."/>
            <person name="Grigoriev I.V."/>
            <person name="Hibbett D."/>
            <person name="Nagy L.G."/>
            <person name="Martin F.M."/>
        </authorList>
    </citation>
    <scope>NUCLEOTIDE SEQUENCE</scope>
    <source>
        <strain evidence="7">UP504</strain>
    </source>
</reference>
<dbReference type="EMBL" id="MU129091">
    <property type="protein sequence ID" value="KAF9507056.1"/>
    <property type="molecule type" value="Genomic_DNA"/>
</dbReference>
<evidence type="ECO:0000256" key="5">
    <source>
        <dbReference type="SAM" id="Coils"/>
    </source>
</evidence>
<sequence length="119" mass="13315">MSHVPLCHCSFLGSAKLRVSKSDDNPNEEYYACMNRGTPHPACKFFVWVNQDTTIGFSSSLLSAPSTPKHMVAPAAMDLSLQVEELEMERDRFEDSAIRAQYELTLVTGIFYSLPPVLE</sequence>
<evidence type="ECO:0000313" key="8">
    <source>
        <dbReference type="Proteomes" id="UP000886523"/>
    </source>
</evidence>
<keyword evidence="1" id="KW-0479">Metal-binding</keyword>
<evidence type="ECO:0000259" key="6">
    <source>
        <dbReference type="PROSITE" id="PS51999"/>
    </source>
</evidence>
<name>A0A9P6AJT5_9AGAM</name>
<dbReference type="PROSITE" id="PS51999">
    <property type="entry name" value="ZF_GRF"/>
    <property type="match status" value="1"/>
</dbReference>
<dbReference type="Proteomes" id="UP000886523">
    <property type="component" value="Unassembled WGS sequence"/>
</dbReference>
<gene>
    <name evidence="7" type="ORF">BS47DRAFT_1366886</name>
</gene>
<evidence type="ECO:0000256" key="1">
    <source>
        <dbReference type="ARBA" id="ARBA00022723"/>
    </source>
</evidence>
<accession>A0A9P6AJT5</accession>
<evidence type="ECO:0000313" key="7">
    <source>
        <dbReference type="EMBL" id="KAF9507056.1"/>
    </source>
</evidence>
<dbReference type="AlphaFoldDB" id="A0A9P6AJT5"/>
<proteinExistence type="predicted"/>
<dbReference type="GO" id="GO:0008270">
    <property type="term" value="F:zinc ion binding"/>
    <property type="evidence" value="ECO:0007669"/>
    <property type="project" value="UniProtKB-KW"/>
</dbReference>
<keyword evidence="3" id="KW-0862">Zinc</keyword>
<feature type="coiled-coil region" evidence="5">
    <location>
        <begin position="76"/>
        <end position="103"/>
    </location>
</feature>
<evidence type="ECO:0000256" key="2">
    <source>
        <dbReference type="ARBA" id="ARBA00022771"/>
    </source>
</evidence>
<feature type="domain" description="GRF-type" evidence="6">
    <location>
        <begin position="7"/>
        <end position="52"/>
    </location>
</feature>
<dbReference type="InterPro" id="IPR010666">
    <property type="entry name" value="Znf_GRF"/>
</dbReference>
<keyword evidence="2 4" id="KW-0863">Zinc-finger</keyword>
<keyword evidence="8" id="KW-1185">Reference proteome</keyword>
<protein>
    <recommendedName>
        <fullName evidence="6">GRF-type domain-containing protein</fullName>
    </recommendedName>
</protein>
<comment type="caution">
    <text evidence="7">The sequence shown here is derived from an EMBL/GenBank/DDBJ whole genome shotgun (WGS) entry which is preliminary data.</text>
</comment>